<dbReference type="GO" id="GO:0015628">
    <property type="term" value="P:protein secretion by the type II secretion system"/>
    <property type="evidence" value="ECO:0007669"/>
    <property type="project" value="InterPro"/>
</dbReference>
<dbReference type="Pfam" id="PF12019">
    <property type="entry name" value="GspH"/>
    <property type="match status" value="1"/>
</dbReference>
<dbReference type="InterPro" id="IPR012902">
    <property type="entry name" value="N_methyl_site"/>
</dbReference>
<evidence type="ECO:0000256" key="5">
    <source>
        <dbReference type="ARBA" id="ARBA00022519"/>
    </source>
</evidence>
<keyword evidence="3" id="KW-1003">Cell membrane</keyword>
<dbReference type="Proteomes" id="UP000291822">
    <property type="component" value="Unassembled WGS sequence"/>
</dbReference>
<dbReference type="Pfam" id="PF07963">
    <property type="entry name" value="N_methyl"/>
    <property type="match status" value="1"/>
</dbReference>
<comment type="subcellular location">
    <subcellularLocation>
        <location evidence="1">Cell inner membrane</location>
        <topology evidence="1">Single-pass membrane protein</topology>
    </subcellularLocation>
</comment>
<keyword evidence="7 11" id="KW-1133">Transmembrane helix</keyword>
<dbReference type="EMBL" id="SJTG01000001">
    <property type="protein sequence ID" value="TCI12411.1"/>
    <property type="molecule type" value="Genomic_DNA"/>
</dbReference>
<evidence type="ECO:0000256" key="6">
    <source>
        <dbReference type="ARBA" id="ARBA00022692"/>
    </source>
</evidence>
<dbReference type="RefSeq" id="WP_131151534.1">
    <property type="nucleotide sequence ID" value="NZ_SJTG01000001.1"/>
</dbReference>
<organism evidence="13 14">
    <name type="scientific">Dyella soli</name>
    <dbReference type="NCBI Taxonomy" id="522319"/>
    <lineage>
        <taxon>Bacteria</taxon>
        <taxon>Pseudomonadati</taxon>
        <taxon>Pseudomonadota</taxon>
        <taxon>Gammaproteobacteria</taxon>
        <taxon>Lysobacterales</taxon>
        <taxon>Rhodanobacteraceae</taxon>
        <taxon>Dyella</taxon>
    </lineage>
</organism>
<evidence type="ECO:0000256" key="4">
    <source>
        <dbReference type="ARBA" id="ARBA00022481"/>
    </source>
</evidence>
<accession>A0A4R0YVC1</accession>
<dbReference type="Gene3D" id="3.55.40.10">
    <property type="entry name" value="minor pseudopilin epsh domain"/>
    <property type="match status" value="1"/>
</dbReference>
<dbReference type="NCBIfam" id="TIGR02532">
    <property type="entry name" value="IV_pilin_GFxxxE"/>
    <property type="match status" value="1"/>
</dbReference>
<evidence type="ECO:0000259" key="12">
    <source>
        <dbReference type="Pfam" id="PF12019"/>
    </source>
</evidence>
<dbReference type="InterPro" id="IPR045584">
    <property type="entry name" value="Pilin-like"/>
</dbReference>
<dbReference type="PROSITE" id="PS00409">
    <property type="entry name" value="PROKAR_NTER_METHYL"/>
    <property type="match status" value="1"/>
</dbReference>
<evidence type="ECO:0000256" key="2">
    <source>
        <dbReference type="ARBA" id="ARBA00021549"/>
    </source>
</evidence>
<evidence type="ECO:0000313" key="13">
    <source>
        <dbReference type="EMBL" id="TCI12411.1"/>
    </source>
</evidence>
<reference evidence="13 14" key="1">
    <citation type="submission" date="2019-02" db="EMBL/GenBank/DDBJ databases">
        <title>Dyella amyloliquefaciens sp. nov., isolated from forest soil.</title>
        <authorList>
            <person name="Gao Z.-H."/>
            <person name="Qiu L.-H."/>
        </authorList>
    </citation>
    <scope>NUCLEOTIDE SEQUENCE [LARGE SCALE GENOMIC DNA]</scope>
    <source>
        <strain evidence="13 14">KACC 12747</strain>
    </source>
</reference>
<protein>
    <recommendedName>
        <fullName evidence="2">Type II secretion system protein H</fullName>
    </recommendedName>
    <alternativeName>
        <fullName evidence="10">General secretion pathway protein H</fullName>
    </alternativeName>
</protein>
<evidence type="ECO:0000256" key="10">
    <source>
        <dbReference type="ARBA" id="ARBA00030775"/>
    </source>
</evidence>
<evidence type="ECO:0000256" key="9">
    <source>
        <dbReference type="ARBA" id="ARBA00025772"/>
    </source>
</evidence>
<proteinExistence type="inferred from homology"/>
<evidence type="ECO:0000256" key="3">
    <source>
        <dbReference type="ARBA" id="ARBA00022475"/>
    </source>
</evidence>
<dbReference type="GO" id="GO:0015627">
    <property type="term" value="C:type II protein secretion system complex"/>
    <property type="evidence" value="ECO:0007669"/>
    <property type="project" value="InterPro"/>
</dbReference>
<evidence type="ECO:0000313" key="14">
    <source>
        <dbReference type="Proteomes" id="UP000291822"/>
    </source>
</evidence>
<evidence type="ECO:0000256" key="1">
    <source>
        <dbReference type="ARBA" id="ARBA00004377"/>
    </source>
</evidence>
<keyword evidence="14" id="KW-1185">Reference proteome</keyword>
<dbReference type="InterPro" id="IPR022346">
    <property type="entry name" value="T2SS_GspH"/>
</dbReference>
<keyword evidence="8 11" id="KW-0472">Membrane</keyword>
<feature type="transmembrane region" description="Helical" evidence="11">
    <location>
        <begin position="12"/>
        <end position="32"/>
    </location>
</feature>
<dbReference type="GO" id="GO:0005886">
    <property type="term" value="C:plasma membrane"/>
    <property type="evidence" value="ECO:0007669"/>
    <property type="project" value="UniProtKB-SubCell"/>
</dbReference>
<dbReference type="SUPFAM" id="SSF54523">
    <property type="entry name" value="Pili subunits"/>
    <property type="match status" value="1"/>
</dbReference>
<keyword evidence="5" id="KW-0997">Cell inner membrane</keyword>
<gene>
    <name evidence="13" type="ORF">EZM97_03420</name>
</gene>
<evidence type="ECO:0000256" key="8">
    <source>
        <dbReference type="ARBA" id="ARBA00023136"/>
    </source>
</evidence>
<feature type="domain" description="General secretion pathway GspH" evidence="12">
    <location>
        <begin position="45"/>
        <end position="160"/>
    </location>
</feature>
<dbReference type="AlphaFoldDB" id="A0A4R0YVC1"/>
<keyword evidence="4" id="KW-0488">Methylation</keyword>
<sequence>MSSTRQRGFSLLELMVTVGVLAILAGFAYPSLRDFMRRNRAIAESNSIMADLQYARGQAAATRSYVSVCPRANTTDNTCDTSGTYDKGWVVYSASTAGVAYAATVAGATDALQRQAPDMSTSTSMRASTAGVLTFNSRGELLSGADVTFITCAKQASSDALGINTSRIPGILLNVSTSGRISSGQLAAGAACQ</sequence>
<evidence type="ECO:0000256" key="11">
    <source>
        <dbReference type="SAM" id="Phobius"/>
    </source>
</evidence>
<comment type="caution">
    <text evidence="13">The sequence shown here is derived from an EMBL/GenBank/DDBJ whole genome shotgun (WGS) entry which is preliminary data.</text>
</comment>
<keyword evidence="6 11" id="KW-0812">Transmembrane</keyword>
<name>A0A4R0YVC1_9GAMM</name>
<evidence type="ECO:0000256" key="7">
    <source>
        <dbReference type="ARBA" id="ARBA00022989"/>
    </source>
</evidence>
<comment type="similarity">
    <text evidence="9">Belongs to the GSP H family.</text>
</comment>